<feature type="compositionally biased region" description="Basic and acidic residues" evidence="4">
    <location>
        <begin position="706"/>
        <end position="736"/>
    </location>
</feature>
<evidence type="ECO:0000259" key="5">
    <source>
        <dbReference type="Pfam" id="PF08167"/>
    </source>
</evidence>
<sequence>MEVCQAIYKKLDAHYVEKDLDIIIEAAQNHGVYEHENPKVLETHAKEISNLLHQKTTRIDGRNAIKFLVPLIQQCPKDILTAQGQTWLQFCSMIISAPSGAKAKRTACYAILLLLERMPKLPELQRKLVSQSAAPLVTSLAGAVSYWSPAALKCLQEYMKVFPQQCLPHKAALEELLLKKLDSALTCNGQKSEVTYAGQAFATLPLAGMGGKGTSSRSEARGRQLTQLICLSHHLMDYLFEGIVEKESYNHPREYTFKLNPLQPVGYYDKNPLYTHMLAITRLMNTLKFISEMVSCENNDAIMIKMSDLLGPVFRMLQMETSVLKSYESYEHKLLAFFMPALHQQCLLMLRDFLISMRDCVDLYFSLIAELLTATIKSYYDSKAKAWATNGQQTRIVAYSVMTTLVEVSQGRHPASSKLIDVIVEDLMPKNQEFTIKSYGSRGLSNLTLQKKKSKKKGYAVSTKDSEPSNTPLPEYENFGRVVTAALRLAEALFRYATHSTPLMSRQALQKRVIAVTDRVMNGSQMPVIYFGDTTRAQLFKTLTCMATHPDPRCPVPYTMILHLFQRGLHDHHMSVVAACQTGLSCVSFITANPQISMLTQVFEQLQRSTVSYDAEEKEKEVVENGVNGMDCDEQDEEEEQEEEEEEEDKDKEEQAEEVEEEQEEEVEEEEQEEEVEEEEEQEEEVDEENEDATEQSENMDEEQEQMDKQKANKERVQRQRKQEIGKSYRGYERNKRQSKPRIRHQNLMASQRQRREMQPRVRKPLRKSQRQTRRMILA</sequence>
<feature type="domain" description="Pre-rRNA-processing protein RIX1 N-terminal" evidence="5">
    <location>
        <begin position="11"/>
        <end position="183"/>
    </location>
</feature>
<name>A0A3R7Q2Q0_PENVA</name>
<dbReference type="SUPFAM" id="SSF48371">
    <property type="entry name" value="ARM repeat"/>
    <property type="match status" value="1"/>
</dbReference>
<dbReference type="OrthoDB" id="20900at2759"/>
<accession>A0A3R7Q2Q0</accession>
<comment type="similarity">
    <text evidence="2">Belongs to the RIX1/PELP1 family.</text>
</comment>
<keyword evidence="7" id="KW-1185">Reference proteome</keyword>
<proteinExistence type="inferred from homology"/>
<evidence type="ECO:0000256" key="1">
    <source>
        <dbReference type="ARBA" id="ARBA00004123"/>
    </source>
</evidence>
<dbReference type="Pfam" id="PF08167">
    <property type="entry name" value="RIX1"/>
    <property type="match status" value="1"/>
</dbReference>
<reference evidence="6 7" key="2">
    <citation type="submission" date="2019-01" db="EMBL/GenBank/DDBJ databases">
        <title>The decoding of complex shrimp genome reveals the adaptation for benthos swimmer, frequently molting mechanism and breeding impact on genome.</title>
        <authorList>
            <person name="Sun Y."/>
            <person name="Gao Y."/>
            <person name="Yu Y."/>
        </authorList>
    </citation>
    <scope>NUCLEOTIDE SEQUENCE [LARGE SCALE GENOMIC DNA]</scope>
    <source>
        <tissue evidence="6">Muscle</tissue>
    </source>
</reference>
<dbReference type="GO" id="GO:0006364">
    <property type="term" value="P:rRNA processing"/>
    <property type="evidence" value="ECO:0007669"/>
    <property type="project" value="TreeGrafter"/>
</dbReference>
<dbReference type="InterPro" id="IPR016024">
    <property type="entry name" value="ARM-type_fold"/>
</dbReference>
<evidence type="ECO:0000256" key="3">
    <source>
        <dbReference type="ARBA" id="ARBA00023242"/>
    </source>
</evidence>
<feature type="region of interest" description="Disordered" evidence="4">
    <location>
        <begin position="613"/>
        <end position="779"/>
    </location>
</feature>
<evidence type="ECO:0000313" key="7">
    <source>
        <dbReference type="Proteomes" id="UP000283509"/>
    </source>
</evidence>
<protein>
    <recommendedName>
        <fullName evidence="5">Pre-rRNA-processing protein RIX1 N-terminal domain-containing protein</fullName>
    </recommendedName>
</protein>
<reference evidence="6 7" key="1">
    <citation type="submission" date="2018-04" db="EMBL/GenBank/DDBJ databases">
        <authorList>
            <person name="Zhang X."/>
            <person name="Yuan J."/>
            <person name="Li F."/>
            <person name="Xiang J."/>
        </authorList>
    </citation>
    <scope>NUCLEOTIDE SEQUENCE [LARGE SCALE GENOMIC DNA]</scope>
    <source>
        <tissue evidence="6">Muscle</tissue>
    </source>
</reference>
<dbReference type="PANTHER" id="PTHR34105">
    <property type="entry name" value="PROLINE-, GLUTAMIC ACID- AND LEUCINE-RICH PROTEIN 1"/>
    <property type="match status" value="1"/>
</dbReference>
<comment type="subcellular location">
    <subcellularLocation>
        <location evidence="1">Nucleus</location>
    </subcellularLocation>
</comment>
<dbReference type="STRING" id="6689.A0A3R7Q2Q0"/>
<keyword evidence="3" id="KW-0539">Nucleus</keyword>
<evidence type="ECO:0000313" key="6">
    <source>
        <dbReference type="EMBL" id="ROT66968.1"/>
    </source>
</evidence>
<dbReference type="PANTHER" id="PTHR34105:SF1">
    <property type="entry name" value="PROLINE-, GLUTAMIC ACID- AND LEUCINE-RICH PROTEIN 1"/>
    <property type="match status" value="1"/>
</dbReference>
<dbReference type="AlphaFoldDB" id="A0A3R7Q2Q0"/>
<evidence type="ECO:0000256" key="4">
    <source>
        <dbReference type="SAM" id="MobiDB-lite"/>
    </source>
</evidence>
<organism evidence="6 7">
    <name type="scientific">Penaeus vannamei</name>
    <name type="common">Whiteleg shrimp</name>
    <name type="synonym">Litopenaeus vannamei</name>
    <dbReference type="NCBI Taxonomy" id="6689"/>
    <lineage>
        <taxon>Eukaryota</taxon>
        <taxon>Metazoa</taxon>
        <taxon>Ecdysozoa</taxon>
        <taxon>Arthropoda</taxon>
        <taxon>Crustacea</taxon>
        <taxon>Multicrustacea</taxon>
        <taxon>Malacostraca</taxon>
        <taxon>Eumalacostraca</taxon>
        <taxon>Eucarida</taxon>
        <taxon>Decapoda</taxon>
        <taxon>Dendrobranchiata</taxon>
        <taxon>Penaeoidea</taxon>
        <taxon>Penaeidae</taxon>
        <taxon>Penaeus</taxon>
    </lineage>
</organism>
<dbReference type="GO" id="GO:0005634">
    <property type="term" value="C:nucleus"/>
    <property type="evidence" value="ECO:0007669"/>
    <property type="project" value="UniProtKB-SubCell"/>
</dbReference>
<dbReference type="InterPro" id="IPR012583">
    <property type="entry name" value="RIX1_N"/>
</dbReference>
<dbReference type="Proteomes" id="UP000283509">
    <property type="component" value="Unassembled WGS sequence"/>
</dbReference>
<evidence type="ECO:0000256" key="2">
    <source>
        <dbReference type="ARBA" id="ARBA00010511"/>
    </source>
</evidence>
<dbReference type="EMBL" id="QCYY01002871">
    <property type="protein sequence ID" value="ROT66968.1"/>
    <property type="molecule type" value="Genomic_DNA"/>
</dbReference>
<feature type="compositionally biased region" description="Basic residues" evidence="4">
    <location>
        <begin position="761"/>
        <end position="779"/>
    </location>
</feature>
<comment type="caution">
    <text evidence="6">The sequence shown here is derived from an EMBL/GenBank/DDBJ whole genome shotgun (WGS) entry which is preliminary data.</text>
</comment>
<feature type="compositionally biased region" description="Acidic residues" evidence="4">
    <location>
        <begin position="631"/>
        <end position="705"/>
    </location>
</feature>
<gene>
    <name evidence="6" type="ORF">C7M84_014968</name>
</gene>